<comment type="caution">
    <text evidence="2">The sequence shown here is derived from an EMBL/GenBank/DDBJ whole genome shotgun (WGS) entry which is preliminary data.</text>
</comment>
<evidence type="ECO:0000256" key="1">
    <source>
        <dbReference type="SAM" id="MobiDB-lite"/>
    </source>
</evidence>
<evidence type="ECO:0000313" key="2">
    <source>
        <dbReference type="EMBL" id="ORY56275.1"/>
    </source>
</evidence>
<dbReference type="STRING" id="1754190.A0A1Y2DC76"/>
<keyword evidence="3" id="KW-1185">Reference proteome</keyword>
<accession>A0A1Y2DC76</accession>
<gene>
    <name evidence="2" type="ORF">LY90DRAFT_261030</name>
</gene>
<dbReference type="Gene3D" id="3.40.50.300">
    <property type="entry name" value="P-loop containing nucleotide triphosphate hydrolases"/>
    <property type="match status" value="1"/>
</dbReference>
<feature type="region of interest" description="Disordered" evidence="1">
    <location>
        <begin position="109"/>
        <end position="135"/>
    </location>
</feature>
<feature type="compositionally biased region" description="Polar residues" evidence="1">
    <location>
        <begin position="114"/>
        <end position="127"/>
    </location>
</feature>
<reference evidence="2 3" key="1">
    <citation type="submission" date="2016-08" db="EMBL/GenBank/DDBJ databases">
        <title>A Parts List for Fungal Cellulosomes Revealed by Comparative Genomics.</title>
        <authorList>
            <consortium name="DOE Joint Genome Institute"/>
            <person name="Haitjema C.H."/>
            <person name="Gilmore S.P."/>
            <person name="Henske J.K."/>
            <person name="Solomon K.V."/>
            <person name="De Groot R."/>
            <person name="Kuo A."/>
            <person name="Mondo S.J."/>
            <person name="Salamov A.A."/>
            <person name="Labutti K."/>
            <person name="Zhao Z."/>
            <person name="Chiniquy J."/>
            <person name="Barry K."/>
            <person name="Brewer H.M."/>
            <person name="Purvine S.O."/>
            <person name="Wright A.T."/>
            <person name="Boxma B."/>
            <person name="Van Alen T."/>
            <person name="Hackstein J.H."/>
            <person name="Baker S.E."/>
            <person name="Grigoriev I.V."/>
            <person name="O'Malley M.A."/>
        </authorList>
    </citation>
    <scope>NUCLEOTIDE SEQUENCE [LARGE SCALE GENOMIC DNA]</scope>
    <source>
        <strain evidence="2 3">G1</strain>
    </source>
</reference>
<dbReference type="InterPro" id="IPR027417">
    <property type="entry name" value="P-loop_NTPase"/>
</dbReference>
<dbReference type="SUPFAM" id="SSF52540">
    <property type="entry name" value="P-loop containing nucleoside triphosphate hydrolases"/>
    <property type="match status" value="1"/>
</dbReference>
<evidence type="ECO:0000313" key="3">
    <source>
        <dbReference type="Proteomes" id="UP000193920"/>
    </source>
</evidence>
<dbReference type="AlphaFoldDB" id="A0A1Y2DC76"/>
<name>A0A1Y2DC76_9FUNG</name>
<dbReference type="Proteomes" id="UP000193920">
    <property type="component" value="Unassembled WGS sequence"/>
</dbReference>
<sequence length="202" mass="24059">MAIKMREQSIKEDPHYSLIQQSKYISEYDNNQSYHDNLLAIYQRSSSYKKYNYAEQKNNQNHNKKNNKNQEMKRSFQHNFKNHSMVNTDSVEAMTHYSIYRNNNYTNKYKYNDHPSSNGSCNTNNPLQEDEDEDSTVYDDYDDLENYRIPYFEVSAKYGENVEAVFYHIAKTVQLPQFEFLIEGDTINWDDDDIKNTSGCCF</sequence>
<organism evidence="2 3">
    <name type="scientific">Neocallimastix californiae</name>
    <dbReference type="NCBI Taxonomy" id="1754190"/>
    <lineage>
        <taxon>Eukaryota</taxon>
        <taxon>Fungi</taxon>
        <taxon>Fungi incertae sedis</taxon>
        <taxon>Chytridiomycota</taxon>
        <taxon>Chytridiomycota incertae sedis</taxon>
        <taxon>Neocallimastigomycetes</taxon>
        <taxon>Neocallimastigales</taxon>
        <taxon>Neocallimastigaceae</taxon>
        <taxon>Neocallimastix</taxon>
    </lineage>
</organism>
<protein>
    <submittedName>
        <fullName evidence="2">Uncharacterized protein</fullName>
    </submittedName>
</protein>
<proteinExistence type="predicted"/>
<dbReference type="EMBL" id="MCOG01000074">
    <property type="protein sequence ID" value="ORY56275.1"/>
    <property type="molecule type" value="Genomic_DNA"/>
</dbReference>